<keyword evidence="2" id="KW-0238">DNA-binding</keyword>
<dbReference type="SMART" id="SM00342">
    <property type="entry name" value="HTH_ARAC"/>
    <property type="match status" value="1"/>
</dbReference>
<dbReference type="PROSITE" id="PS00041">
    <property type="entry name" value="HTH_ARAC_FAMILY_1"/>
    <property type="match status" value="1"/>
</dbReference>
<dbReference type="Gene3D" id="1.10.10.60">
    <property type="entry name" value="Homeodomain-like"/>
    <property type="match status" value="2"/>
</dbReference>
<proteinExistence type="predicted"/>
<dbReference type="Proteomes" id="UP000004968">
    <property type="component" value="Unassembled WGS sequence"/>
</dbReference>
<dbReference type="HOGENOM" id="CLU_1471199_0_0_9"/>
<reference evidence="5 6" key="1">
    <citation type="submission" date="2010-01" db="EMBL/GenBank/DDBJ databases">
        <authorList>
            <person name="Weinstock G."/>
            <person name="Sodergren E."/>
            <person name="Clifton S."/>
            <person name="Fulton L."/>
            <person name="Fulton B."/>
            <person name="Courtney L."/>
            <person name="Fronick C."/>
            <person name="Harrison M."/>
            <person name="Strong C."/>
            <person name="Farmer C."/>
            <person name="Delahaunty K."/>
            <person name="Markovic C."/>
            <person name="Hall O."/>
            <person name="Minx P."/>
            <person name="Tomlinson C."/>
            <person name="Mitreva M."/>
            <person name="Nelson J."/>
            <person name="Hou S."/>
            <person name="Wollam A."/>
            <person name="Pepin K.H."/>
            <person name="Johnson M."/>
            <person name="Bhonagiri V."/>
            <person name="Nash W.E."/>
            <person name="Warren W."/>
            <person name="Chinwalla A."/>
            <person name="Mardis E.R."/>
            <person name="Wilson R.K."/>
        </authorList>
    </citation>
    <scope>NUCLEOTIDE SEQUENCE [LARGE SCALE GENOMIC DNA]</scope>
    <source>
        <strain evidence="5 6">DSM 13479</strain>
    </source>
</reference>
<keyword evidence="3" id="KW-0804">Transcription</keyword>
<dbReference type="RefSeq" id="WP_006773801.1">
    <property type="nucleotide sequence ID" value="NZ_GG667663.1"/>
</dbReference>
<evidence type="ECO:0000256" key="3">
    <source>
        <dbReference type="ARBA" id="ARBA00023163"/>
    </source>
</evidence>
<dbReference type="AlphaFoldDB" id="D3AI88"/>
<dbReference type="PROSITE" id="PS01124">
    <property type="entry name" value="HTH_ARAC_FAMILY_2"/>
    <property type="match status" value="1"/>
</dbReference>
<dbReference type="EMBL" id="ACIO01000271">
    <property type="protein sequence ID" value="EFC98470.1"/>
    <property type="molecule type" value="Genomic_DNA"/>
</dbReference>
<dbReference type="InterPro" id="IPR009057">
    <property type="entry name" value="Homeodomain-like_sf"/>
</dbReference>
<dbReference type="GO" id="GO:0043565">
    <property type="term" value="F:sequence-specific DNA binding"/>
    <property type="evidence" value="ECO:0007669"/>
    <property type="project" value="InterPro"/>
</dbReference>
<comment type="caution">
    <text evidence="5">The sequence shown here is derived from an EMBL/GenBank/DDBJ whole genome shotgun (WGS) entry which is preliminary data.</text>
</comment>
<dbReference type="PANTHER" id="PTHR46796">
    <property type="entry name" value="HTH-TYPE TRANSCRIPTIONAL ACTIVATOR RHAS-RELATED"/>
    <property type="match status" value="1"/>
</dbReference>
<feature type="non-terminal residue" evidence="5">
    <location>
        <position position="1"/>
    </location>
</feature>
<evidence type="ECO:0000256" key="1">
    <source>
        <dbReference type="ARBA" id="ARBA00023015"/>
    </source>
</evidence>
<dbReference type="SUPFAM" id="SSF46689">
    <property type="entry name" value="Homeodomain-like"/>
    <property type="match status" value="2"/>
</dbReference>
<keyword evidence="1" id="KW-0805">Transcription regulation</keyword>
<dbReference type="InterPro" id="IPR020449">
    <property type="entry name" value="Tscrpt_reg_AraC-type_HTH"/>
</dbReference>
<dbReference type="GO" id="GO:0003700">
    <property type="term" value="F:DNA-binding transcription factor activity"/>
    <property type="evidence" value="ECO:0007669"/>
    <property type="project" value="InterPro"/>
</dbReference>
<dbReference type="InterPro" id="IPR018062">
    <property type="entry name" value="HTH_AraC-typ_CS"/>
</dbReference>
<name>D3AI88_9FIRM</name>
<feature type="domain" description="HTH araC/xylS-type" evidence="4">
    <location>
        <begin position="59"/>
        <end position="157"/>
    </location>
</feature>
<dbReference type="PANTHER" id="PTHR46796:SF13">
    <property type="entry name" value="HTH-TYPE TRANSCRIPTIONAL ACTIVATOR RHAS"/>
    <property type="match status" value="1"/>
</dbReference>
<dbReference type="InterPro" id="IPR018060">
    <property type="entry name" value="HTH_AraC"/>
</dbReference>
<dbReference type="InterPro" id="IPR050204">
    <property type="entry name" value="AraC_XylS_family_regulators"/>
</dbReference>
<dbReference type="Pfam" id="PF12833">
    <property type="entry name" value="HTH_18"/>
    <property type="match status" value="1"/>
</dbReference>
<evidence type="ECO:0000313" key="5">
    <source>
        <dbReference type="EMBL" id="EFC98470.1"/>
    </source>
</evidence>
<evidence type="ECO:0000259" key="4">
    <source>
        <dbReference type="PROSITE" id="PS01124"/>
    </source>
</evidence>
<dbReference type="PRINTS" id="PR00032">
    <property type="entry name" value="HTHARAC"/>
</dbReference>
<gene>
    <name evidence="5" type="ORF">CLOSTHATH_03328</name>
</gene>
<protein>
    <submittedName>
        <fullName evidence="5">Transcriptional regulator, AraC family</fullName>
    </submittedName>
</protein>
<accession>D3AI88</accession>
<sequence length="183" mass="21072">HALTAEIMRELEQREEYYEVSVRGLFLALLADLVRAVLQIAGPDEKKDDQPPENALVIAPALEYIRCHYMEDFSMEYLAGLCSLSPAHFRRLFSAVMETSPLKYLNVTRIRQAAVLLRTTEASVLSISEEVGYRSVSSFNRQFRDTMGQTPHEWRRRMSILKDQSVMKYRGFLVPETLTPDEP</sequence>
<organism evidence="5 6">
    <name type="scientific">Hungatella hathewayi DSM 13479</name>
    <dbReference type="NCBI Taxonomy" id="566550"/>
    <lineage>
        <taxon>Bacteria</taxon>
        <taxon>Bacillati</taxon>
        <taxon>Bacillota</taxon>
        <taxon>Clostridia</taxon>
        <taxon>Lachnospirales</taxon>
        <taxon>Lachnospiraceae</taxon>
        <taxon>Hungatella</taxon>
    </lineage>
</organism>
<evidence type="ECO:0000256" key="2">
    <source>
        <dbReference type="ARBA" id="ARBA00023125"/>
    </source>
</evidence>
<evidence type="ECO:0000313" key="6">
    <source>
        <dbReference type="Proteomes" id="UP000004968"/>
    </source>
</evidence>